<evidence type="ECO:0000256" key="4">
    <source>
        <dbReference type="ARBA" id="ARBA00022989"/>
    </source>
</evidence>
<gene>
    <name evidence="7" type="ORF">Mpt1_c03340</name>
</gene>
<organism evidence="7 8">
    <name type="scientific">Candidatus Methanoplasma termitum</name>
    <dbReference type="NCBI Taxonomy" id="1577791"/>
    <lineage>
        <taxon>Archaea</taxon>
        <taxon>Methanobacteriati</taxon>
        <taxon>Thermoplasmatota</taxon>
        <taxon>Thermoplasmata</taxon>
        <taxon>Methanomassiliicoccales</taxon>
        <taxon>Methanomassiliicoccaceae</taxon>
        <taxon>Candidatus Methanoplasma</taxon>
    </lineage>
</organism>
<dbReference type="HOGENOM" id="CLU_051062_3_0_2"/>
<comment type="similarity">
    <text evidence="2">Belongs to the acetate uptake transporter (AceTr) (TC 2.A.96) family.</text>
</comment>
<evidence type="ECO:0000256" key="1">
    <source>
        <dbReference type="ARBA" id="ARBA00004141"/>
    </source>
</evidence>
<evidence type="ECO:0000256" key="5">
    <source>
        <dbReference type="ARBA" id="ARBA00023136"/>
    </source>
</evidence>
<evidence type="ECO:0000313" key="7">
    <source>
        <dbReference type="EMBL" id="AIZ56230.1"/>
    </source>
</evidence>
<evidence type="ECO:0000313" key="8">
    <source>
        <dbReference type="Proteomes" id="UP000030787"/>
    </source>
</evidence>
<dbReference type="Pfam" id="PF01184">
    <property type="entry name" value="Gpr1_Fun34_YaaH"/>
    <property type="match status" value="1"/>
</dbReference>
<dbReference type="GeneID" id="24818005"/>
<keyword evidence="3 6" id="KW-0812">Transmembrane</keyword>
<name>A0A0A7LAP2_9ARCH</name>
<dbReference type="GO" id="GO:0071422">
    <property type="term" value="P:succinate transmembrane transport"/>
    <property type="evidence" value="ECO:0007669"/>
    <property type="project" value="TreeGrafter"/>
</dbReference>
<keyword evidence="4 6" id="KW-1133">Transmembrane helix</keyword>
<dbReference type="InterPro" id="IPR047623">
    <property type="entry name" value="SatP"/>
</dbReference>
<proteinExistence type="inferred from homology"/>
<keyword evidence="5 6" id="KW-0472">Membrane</keyword>
<protein>
    <recommendedName>
        <fullName evidence="9">GPR1/FUN34/yaaH family protein</fullName>
    </recommendedName>
</protein>
<feature type="transmembrane region" description="Helical" evidence="6">
    <location>
        <begin position="133"/>
        <end position="151"/>
    </location>
</feature>
<reference evidence="7 8" key="1">
    <citation type="journal article" date="2014" name="Appl. Environ. Microbiol.">
        <title>Comparative Genome Analysis of 'Candidatus Methanoplasma termitum' Indicates a New Mode of Energy Metabolism in the Seventh Order of Methanogens.</title>
        <authorList>
            <person name="Lang K."/>
            <person name="Schuldes J."/>
            <person name="Klingl A."/>
            <person name="Poehlein A."/>
            <person name="Daniel R."/>
            <person name="Brune A."/>
        </authorList>
    </citation>
    <scope>NUCLEOTIDE SEQUENCE [LARGE SCALE GENOMIC DNA]</scope>
    <source>
        <strain evidence="8">Mpt1</strain>
    </source>
</reference>
<evidence type="ECO:0000256" key="2">
    <source>
        <dbReference type="ARBA" id="ARBA00005587"/>
    </source>
</evidence>
<evidence type="ECO:0000256" key="6">
    <source>
        <dbReference type="SAM" id="Phobius"/>
    </source>
</evidence>
<accession>A0A0A7LAP2</accession>
<feature type="transmembrane region" description="Helical" evidence="6">
    <location>
        <begin position="163"/>
        <end position="182"/>
    </location>
</feature>
<dbReference type="GO" id="GO:0005886">
    <property type="term" value="C:plasma membrane"/>
    <property type="evidence" value="ECO:0007669"/>
    <property type="project" value="TreeGrafter"/>
</dbReference>
<feature type="transmembrane region" description="Helical" evidence="6">
    <location>
        <begin position="45"/>
        <end position="63"/>
    </location>
</feature>
<dbReference type="STRING" id="1577791.Mpt1_c03340"/>
<dbReference type="InterPro" id="IPR000791">
    <property type="entry name" value="Gpr1/Fun34/SatP-like"/>
</dbReference>
<dbReference type="EMBL" id="CP010070">
    <property type="protein sequence ID" value="AIZ56230.1"/>
    <property type="molecule type" value="Genomic_DNA"/>
</dbReference>
<sequence length="192" mass="20364">MGETLTTSTSNELANPVTLGLYGFALAVILLSIHNLGYFGMDPTVIMAAIFMGGIAQLIAGLIEMKKNSMFTGTVFTLLGLFWIAFGILQMGALGVISLGAPNHTSLSTFFLIFTILVILLTFGTFKLPKSFIITFLLIVVTLVLLTSGAFLEESILTKAGGVVGFLAGAAAVYIASAEIYAEQYKKPILPL</sequence>
<dbReference type="RefSeq" id="WP_048111570.1">
    <property type="nucleotide sequence ID" value="NZ_CP010070.1"/>
</dbReference>
<comment type="subcellular location">
    <subcellularLocation>
        <location evidence="1">Membrane</location>
        <topology evidence="1">Multi-pass membrane protein</topology>
    </subcellularLocation>
</comment>
<dbReference type="Proteomes" id="UP000030787">
    <property type="component" value="Chromosome"/>
</dbReference>
<evidence type="ECO:0008006" key="9">
    <source>
        <dbReference type="Google" id="ProtNLM"/>
    </source>
</evidence>
<keyword evidence="8" id="KW-1185">Reference proteome</keyword>
<feature type="transmembrane region" description="Helical" evidence="6">
    <location>
        <begin position="107"/>
        <end position="126"/>
    </location>
</feature>
<dbReference type="KEGG" id="mear:Mpt1_c03340"/>
<dbReference type="NCBIfam" id="NF038013">
    <property type="entry name" value="AceTr_1"/>
    <property type="match status" value="1"/>
</dbReference>
<dbReference type="PANTHER" id="PTHR30178">
    <property type="entry name" value="INNER MEMBRANE PROTEIN YAAH"/>
    <property type="match status" value="1"/>
</dbReference>
<feature type="transmembrane region" description="Helical" evidence="6">
    <location>
        <begin position="75"/>
        <end position="101"/>
    </location>
</feature>
<dbReference type="AlphaFoldDB" id="A0A0A7LAP2"/>
<feature type="transmembrane region" description="Helical" evidence="6">
    <location>
        <begin position="21"/>
        <end position="39"/>
    </location>
</feature>
<dbReference type="GO" id="GO:0015360">
    <property type="term" value="F:acetate:proton symporter activity"/>
    <property type="evidence" value="ECO:0007669"/>
    <property type="project" value="TreeGrafter"/>
</dbReference>
<dbReference type="PANTHER" id="PTHR30178:SF3">
    <property type="entry name" value="SUCCINATE-ACETATE_PROTON SYMPORTER SATP"/>
    <property type="match status" value="1"/>
</dbReference>
<evidence type="ECO:0000256" key="3">
    <source>
        <dbReference type="ARBA" id="ARBA00022692"/>
    </source>
</evidence>